<dbReference type="PANTHER" id="PTHR15108">
    <property type="entry name" value="N-ACYLGLUCOSAMINE-2-EPIMERASE"/>
    <property type="match status" value="1"/>
</dbReference>
<dbReference type="STRING" id="388408.LAX5112_00007"/>
<dbReference type="Gene3D" id="1.50.10.10">
    <property type="match status" value="1"/>
</dbReference>
<dbReference type="AlphaFoldDB" id="A0A0M6ZQC3"/>
<dbReference type="EMBL" id="CXWD01000001">
    <property type="protein sequence ID" value="CTQ63623.1"/>
    <property type="molecule type" value="Genomic_DNA"/>
</dbReference>
<dbReference type="InterPro" id="IPR008928">
    <property type="entry name" value="6-hairpin_glycosidase_sf"/>
</dbReference>
<organism evidence="3 4">
    <name type="scientific">Roseibium alexandrii</name>
    <dbReference type="NCBI Taxonomy" id="388408"/>
    <lineage>
        <taxon>Bacteria</taxon>
        <taxon>Pseudomonadati</taxon>
        <taxon>Pseudomonadota</taxon>
        <taxon>Alphaproteobacteria</taxon>
        <taxon>Hyphomicrobiales</taxon>
        <taxon>Stappiaceae</taxon>
        <taxon>Roseibium</taxon>
    </lineage>
</organism>
<dbReference type="RefSeq" id="WP_055670075.1">
    <property type="nucleotide sequence ID" value="NZ_CXWD01000001.1"/>
</dbReference>
<evidence type="ECO:0000313" key="3">
    <source>
        <dbReference type="EMBL" id="CTQ63623.1"/>
    </source>
</evidence>
<reference evidence="4" key="1">
    <citation type="submission" date="2015-07" db="EMBL/GenBank/DDBJ databases">
        <authorList>
            <person name="Rodrigo-Torres Lidia"/>
            <person name="Arahal R.David."/>
        </authorList>
    </citation>
    <scope>NUCLEOTIDE SEQUENCE [LARGE SCALE GENOMIC DNA]</scope>
    <source>
        <strain evidence="4">CECT 5112</strain>
    </source>
</reference>
<gene>
    <name evidence="3" type="ORF">LAX5112_00007</name>
</gene>
<dbReference type="InterPro" id="IPR012341">
    <property type="entry name" value="6hp_glycosidase-like_sf"/>
</dbReference>
<accession>A0A0M6ZQC3</accession>
<name>A0A0M6ZQC3_9HYPH</name>
<sequence length="389" mass="43115">MSSETAHVQKLADDLTRWLTEDALPAWQAGGINSDTGECYETIDLATQQGVPGDRRARVIPRQIYSFLEGARLGWKGPSESIATRLWTWFSDTYRLPDGTFAAAAAMDNTLTDARFDLYNQAFVLFALAHMAQKIPACASSAEEDAKSLVEVLIKNYKHPVIGFREDNPDRIPLRANPHMHLFEAAMAWETVSNDPMWSGMADELAELALTKLIDPVNGGLREFFDLHWGPLPGDEGRILEPGHHFEWAWLLVRWGTSRADADALVAARRLYDIGWTYGIDESRGATFMSINDDFSARDPVARLWGQTEWIKAAIALAGISVGAEREAYTADISLSVAALTAYFEDVPAGLYRDKWHVDGSFEDEAAPASSLYHIVCAISELNAFAKSL</sequence>
<dbReference type="GO" id="GO:0005975">
    <property type="term" value="P:carbohydrate metabolic process"/>
    <property type="evidence" value="ECO:0007669"/>
    <property type="project" value="InterPro"/>
</dbReference>
<dbReference type="InterPro" id="IPR010819">
    <property type="entry name" value="AGE/CE"/>
</dbReference>
<protein>
    <submittedName>
        <fullName evidence="3">N-acylglucosamine 2-epimerase (GlcNAc 2-epimerase)</fullName>
    </submittedName>
</protein>
<keyword evidence="4" id="KW-1185">Reference proteome</keyword>
<proteinExistence type="inferred from homology"/>
<dbReference type="GO" id="GO:0016853">
    <property type="term" value="F:isomerase activity"/>
    <property type="evidence" value="ECO:0007669"/>
    <property type="project" value="UniProtKB-KW"/>
</dbReference>
<evidence type="ECO:0000256" key="2">
    <source>
        <dbReference type="ARBA" id="ARBA00023235"/>
    </source>
</evidence>
<comment type="similarity">
    <text evidence="1">Belongs to the N-acylglucosamine 2-epimerase family.</text>
</comment>
<dbReference type="OrthoDB" id="9806359at2"/>
<dbReference type="SUPFAM" id="SSF48208">
    <property type="entry name" value="Six-hairpin glycosidases"/>
    <property type="match status" value="1"/>
</dbReference>
<dbReference type="Pfam" id="PF07221">
    <property type="entry name" value="GlcNAc_2-epim"/>
    <property type="match status" value="1"/>
</dbReference>
<keyword evidence="2" id="KW-0413">Isomerase</keyword>
<evidence type="ECO:0000256" key="1">
    <source>
        <dbReference type="ARBA" id="ARBA00008558"/>
    </source>
</evidence>
<dbReference type="Proteomes" id="UP000053235">
    <property type="component" value="Unassembled WGS sequence"/>
</dbReference>
<evidence type="ECO:0000313" key="4">
    <source>
        <dbReference type="Proteomes" id="UP000053235"/>
    </source>
</evidence>